<evidence type="ECO:0000256" key="1">
    <source>
        <dbReference type="ARBA" id="ARBA00005790"/>
    </source>
</evidence>
<dbReference type="InterPro" id="IPR008145">
    <property type="entry name" value="GK/Ca_channel_bsu"/>
</dbReference>
<dbReference type="EMBL" id="JBBNAE010000004">
    <property type="protein sequence ID" value="KAK9131324.1"/>
    <property type="molecule type" value="Genomic_DNA"/>
</dbReference>
<feature type="domain" description="Guanylate kinase-like" evidence="4">
    <location>
        <begin position="114"/>
        <end position="159"/>
    </location>
</feature>
<protein>
    <recommendedName>
        <fullName evidence="4">Guanylate kinase-like domain-containing protein</fullName>
    </recommendedName>
</protein>
<organism evidence="5 6">
    <name type="scientific">Stephania japonica</name>
    <dbReference type="NCBI Taxonomy" id="461633"/>
    <lineage>
        <taxon>Eukaryota</taxon>
        <taxon>Viridiplantae</taxon>
        <taxon>Streptophyta</taxon>
        <taxon>Embryophyta</taxon>
        <taxon>Tracheophyta</taxon>
        <taxon>Spermatophyta</taxon>
        <taxon>Magnoliopsida</taxon>
        <taxon>Ranunculales</taxon>
        <taxon>Menispermaceae</taxon>
        <taxon>Menispermoideae</taxon>
        <taxon>Cissampelideae</taxon>
        <taxon>Stephania</taxon>
    </lineage>
</organism>
<evidence type="ECO:0000313" key="6">
    <source>
        <dbReference type="Proteomes" id="UP001417504"/>
    </source>
</evidence>
<dbReference type="Pfam" id="PF00625">
    <property type="entry name" value="Guanylate_kin"/>
    <property type="match status" value="1"/>
</dbReference>
<dbReference type="GO" id="GO:0005829">
    <property type="term" value="C:cytosol"/>
    <property type="evidence" value="ECO:0007669"/>
    <property type="project" value="TreeGrafter"/>
</dbReference>
<dbReference type="PROSITE" id="PS50052">
    <property type="entry name" value="GUANYLATE_KINASE_2"/>
    <property type="match status" value="1"/>
</dbReference>
<name>A0AAP0JC43_9MAGN</name>
<keyword evidence="6" id="KW-1185">Reference proteome</keyword>
<keyword evidence="2" id="KW-0808">Transferase</keyword>
<evidence type="ECO:0000313" key="5">
    <source>
        <dbReference type="EMBL" id="KAK9131324.1"/>
    </source>
</evidence>
<accession>A0AAP0JC43</accession>
<proteinExistence type="inferred from homology"/>
<dbReference type="InterPro" id="IPR027417">
    <property type="entry name" value="P-loop_NTPase"/>
</dbReference>
<dbReference type="GO" id="GO:0004385">
    <property type="term" value="F:GMP kinase activity"/>
    <property type="evidence" value="ECO:0007669"/>
    <property type="project" value="TreeGrafter"/>
</dbReference>
<dbReference type="PANTHER" id="PTHR23117:SF13">
    <property type="entry name" value="GUANYLATE KINASE"/>
    <property type="match status" value="1"/>
</dbReference>
<evidence type="ECO:0000259" key="4">
    <source>
        <dbReference type="PROSITE" id="PS50052"/>
    </source>
</evidence>
<evidence type="ECO:0000256" key="3">
    <source>
        <dbReference type="ARBA" id="ARBA00022777"/>
    </source>
</evidence>
<dbReference type="PANTHER" id="PTHR23117">
    <property type="entry name" value="GUANYLATE KINASE-RELATED"/>
    <property type="match status" value="1"/>
</dbReference>
<reference evidence="5 6" key="1">
    <citation type="submission" date="2024-01" db="EMBL/GenBank/DDBJ databases">
        <title>Genome assemblies of Stephania.</title>
        <authorList>
            <person name="Yang L."/>
        </authorList>
    </citation>
    <scope>NUCLEOTIDE SEQUENCE [LARGE SCALE GENOMIC DNA]</scope>
    <source>
        <strain evidence="5">QJT</strain>
        <tissue evidence="5">Leaf</tissue>
    </source>
</reference>
<keyword evidence="3" id="KW-0418">Kinase</keyword>
<comment type="similarity">
    <text evidence="1">Belongs to the guanylate kinase family.</text>
</comment>
<dbReference type="AlphaFoldDB" id="A0AAP0JC43"/>
<dbReference type="SUPFAM" id="SSF52540">
    <property type="entry name" value="P-loop containing nucleoside triphosphate hydrolases"/>
    <property type="match status" value="1"/>
</dbReference>
<gene>
    <name evidence="5" type="ORF">Sjap_011811</name>
</gene>
<dbReference type="Gene3D" id="3.40.50.300">
    <property type="entry name" value="P-loop containing nucleotide triphosphate hydrolases"/>
    <property type="match status" value="1"/>
</dbReference>
<dbReference type="Proteomes" id="UP001417504">
    <property type="component" value="Unassembled WGS sequence"/>
</dbReference>
<evidence type="ECO:0000256" key="2">
    <source>
        <dbReference type="ARBA" id="ARBA00022679"/>
    </source>
</evidence>
<comment type="caution">
    <text evidence="5">The sequence shown here is derived from an EMBL/GenBank/DDBJ whole genome shotgun (WGS) entry which is preliminary data.</text>
</comment>
<sequence>MGDCHVARGNCARAREFARGIGEILEVGVVTHSKENKRQLEEMRCGWGVPVVLGAKPSPCMGHSATLLNKDRISIVKIDSSPDDLVDTPFVREQKKIVGTEVVMWRKDVKADDSKPIVISGPSGVGKGTLISQLMQEFPSTFGFSVSHTTRAPREKDIKDECNGERYKRWKVP</sequence>
<dbReference type="InterPro" id="IPR008144">
    <property type="entry name" value="Guanylate_kin-like_dom"/>
</dbReference>